<gene>
    <name evidence="2" type="ORF">LCGC14_1976100</name>
</gene>
<dbReference type="PROSITE" id="PS51257">
    <property type="entry name" value="PROKAR_LIPOPROTEIN"/>
    <property type="match status" value="1"/>
</dbReference>
<accession>A0A0F9I7F0</accession>
<comment type="caution">
    <text evidence="2">The sequence shown here is derived from an EMBL/GenBank/DDBJ whole genome shotgun (WGS) entry which is preliminary data.</text>
</comment>
<reference evidence="2" key="1">
    <citation type="journal article" date="2015" name="Nature">
        <title>Complex archaea that bridge the gap between prokaryotes and eukaryotes.</title>
        <authorList>
            <person name="Spang A."/>
            <person name="Saw J.H."/>
            <person name="Jorgensen S.L."/>
            <person name="Zaremba-Niedzwiedzka K."/>
            <person name="Martijn J."/>
            <person name="Lind A.E."/>
            <person name="van Eijk R."/>
            <person name="Schleper C."/>
            <person name="Guy L."/>
            <person name="Ettema T.J."/>
        </authorList>
    </citation>
    <scope>NUCLEOTIDE SEQUENCE</scope>
</reference>
<evidence type="ECO:0000256" key="1">
    <source>
        <dbReference type="SAM" id="Phobius"/>
    </source>
</evidence>
<protein>
    <submittedName>
        <fullName evidence="2">Uncharacterized protein</fullName>
    </submittedName>
</protein>
<organism evidence="2">
    <name type="scientific">marine sediment metagenome</name>
    <dbReference type="NCBI Taxonomy" id="412755"/>
    <lineage>
        <taxon>unclassified sequences</taxon>
        <taxon>metagenomes</taxon>
        <taxon>ecological metagenomes</taxon>
    </lineage>
</organism>
<dbReference type="EMBL" id="LAZR01022019">
    <property type="protein sequence ID" value="KKL83302.1"/>
    <property type="molecule type" value="Genomic_DNA"/>
</dbReference>
<evidence type="ECO:0000313" key="2">
    <source>
        <dbReference type="EMBL" id="KKL83302.1"/>
    </source>
</evidence>
<dbReference type="AlphaFoldDB" id="A0A0F9I7F0"/>
<proteinExistence type="predicted"/>
<feature type="non-terminal residue" evidence="2">
    <location>
        <position position="93"/>
    </location>
</feature>
<name>A0A0F9I7F0_9ZZZZ</name>
<keyword evidence="1" id="KW-1133">Transmembrane helix</keyword>
<keyword evidence="1" id="KW-0812">Transmembrane</keyword>
<sequence>MKNNSNSLLTQPVLIIVIFAVFISCNQKIQHTSLSGITTDSSGLIAQANNFAVSEKNYNIPTKKTNNYTLDPAAWGIQEGKVNDAIALKNRIQ</sequence>
<keyword evidence="1" id="KW-0472">Membrane</keyword>
<feature type="transmembrane region" description="Helical" evidence="1">
    <location>
        <begin position="6"/>
        <end position="25"/>
    </location>
</feature>